<dbReference type="eggNOG" id="COG4636">
    <property type="taxonomic scope" value="Bacteria"/>
</dbReference>
<dbReference type="AlphaFoldDB" id="K9WSV2"/>
<evidence type="ECO:0000313" key="2">
    <source>
        <dbReference type="Proteomes" id="UP000010475"/>
    </source>
</evidence>
<dbReference type="HOGENOM" id="CLU_2733313_0_0_3"/>
<sequence length="71" mass="8573">MFIPRRPTTLIKLRLMKARWAIRHSRVFISSPPYRLGERLLLFKLKRDSVWKFAAHQHSQKFPARHNPLKP</sequence>
<protein>
    <submittedName>
        <fullName evidence="1">Uncharacterized protein</fullName>
    </submittedName>
</protein>
<gene>
    <name evidence="1" type="ORF">Cylst_1162</name>
</gene>
<reference evidence="1 2" key="1">
    <citation type="submission" date="2012-06" db="EMBL/GenBank/DDBJ databases">
        <title>Finished chromosome of genome of Cylindrospermum stagnale PCC 7417.</title>
        <authorList>
            <consortium name="US DOE Joint Genome Institute"/>
            <person name="Gugger M."/>
            <person name="Coursin T."/>
            <person name="Rippka R."/>
            <person name="Tandeau De Marsac N."/>
            <person name="Huntemann M."/>
            <person name="Wei C.-L."/>
            <person name="Han J."/>
            <person name="Detter J.C."/>
            <person name="Han C."/>
            <person name="Tapia R."/>
            <person name="Chen A."/>
            <person name="Kyrpides N."/>
            <person name="Mavromatis K."/>
            <person name="Markowitz V."/>
            <person name="Szeto E."/>
            <person name="Ivanova N."/>
            <person name="Pagani I."/>
            <person name="Pati A."/>
            <person name="Goodwin L."/>
            <person name="Nordberg H.P."/>
            <person name="Cantor M.N."/>
            <person name="Hua S.X."/>
            <person name="Woyke T."/>
            <person name="Kerfeld C.A."/>
        </authorList>
    </citation>
    <scope>NUCLEOTIDE SEQUENCE [LARGE SCALE GENOMIC DNA]</scope>
    <source>
        <strain evidence="1 2">PCC 7417</strain>
    </source>
</reference>
<dbReference type="KEGG" id="csg:Cylst_1162"/>
<dbReference type="Proteomes" id="UP000010475">
    <property type="component" value="Chromosome"/>
</dbReference>
<keyword evidence="2" id="KW-1185">Reference proteome</keyword>
<name>K9WSV2_9NOST</name>
<evidence type="ECO:0000313" key="1">
    <source>
        <dbReference type="EMBL" id="AFZ23465.1"/>
    </source>
</evidence>
<dbReference type="EMBL" id="CP003642">
    <property type="protein sequence ID" value="AFZ23465.1"/>
    <property type="molecule type" value="Genomic_DNA"/>
</dbReference>
<proteinExistence type="predicted"/>
<dbReference type="RefSeq" id="WP_015206721.1">
    <property type="nucleotide sequence ID" value="NC_019757.1"/>
</dbReference>
<accession>K9WSV2</accession>
<organism evidence="1 2">
    <name type="scientific">Cylindrospermum stagnale PCC 7417</name>
    <dbReference type="NCBI Taxonomy" id="56107"/>
    <lineage>
        <taxon>Bacteria</taxon>
        <taxon>Bacillati</taxon>
        <taxon>Cyanobacteriota</taxon>
        <taxon>Cyanophyceae</taxon>
        <taxon>Nostocales</taxon>
        <taxon>Nostocaceae</taxon>
        <taxon>Cylindrospermum</taxon>
    </lineage>
</organism>